<dbReference type="Gene3D" id="1.20.120.1760">
    <property type="match status" value="1"/>
</dbReference>
<protein>
    <submittedName>
        <fullName evidence="2">CDP-alcohol phosphatidyltransferase family protein</fullName>
    </submittedName>
</protein>
<name>A0ABU5N1P6_9BACT</name>
<keyword evidence="1" id="KW-1133">Transmembrane helix</keyword>
<comment type="caution">
    <text evidence="2">The sequence shown here is derived from an EMBL/GenBank/DDBJ whole genome shotgun (WGS) entry which is preliminary data.</text>
</comment>
<dbReference type="InterPro" id="IPR043130">
    <property type="entry name" value="CDP-OH_PTrfase_TM_dom"/>
</dbReference>
<evidence type="ECO:0000313" key="3">
    <source>
        <dbReference type="Proteomes" id="UP001290861"/>
    </source>
</evidence>
<evidence type="ECO:0000256" key="1">
    <source>
        <dbReference type="SAM" id="Phobius"/>
    </source>
</evidence>
<feature type="transmembrane region" description="Helical" evidence="1">
    <location>
        <begin position="101"/>
        <end position="118"/>
    </location>
</feature>
<keyword evidence="1" id="KW-0812">Transmembrane</keyword>
<organism evidence="2 3">
    <name type="scientific">Pontiella agarivorans</name>
    <dbReference type="NCBI Taxonomy" id="3038953"/>
    <lineage>
        <taxon>Bacteria</taxon>
        <taxon>Pseudomonadati</taxon>
        <taxon>Kiritimatiellota</taxon>
        <taxon>Kiritimatiellia</taxon>
        <taxon>Kiritimatiellales</taxon>
        <taxon>Pontiellaceae</taxon>
        <taxon>Pontiella</taxon>
    </lineage>
</organism>
<evidence type="ECO:0000313" key="2">
    <source>
        <dbReference type="EMBL" id="MDZ8120333.1"/>
    </source>
</evidence>
<dbReference type="Proteomes" id="UP001290861">
    <property type="component" value="Unassembled WGS sequence"/>
</dbReference>
<proteinExistence type="predicted"/>
<dbReference type="Pfam" id="PF01066">
    <property type="entry name" value="CDP-OH_P_transf"/>
    <property type="match status" value="1"/>
</dbReference>
<keyword evidence="3" id="KW-1185">Reference proteome</keyword>
<gene>
    <name evidence="2" type="ORF">P9H32_17005</name>
</gene>
<dbReference type="EMBL" id="JARVCO010000012">
    <property type="protein sequence ID" value="MDZ8120333.1"/>
    <property type="molecule type" value="Genomic_DNA"/>
</dbReference>
<dbReference type="InterPro" id="IPR000462">
    <property type="entry name" value="CDP-OH_P_trans"/>
</dbReference>
<feature type="transmembrane region" description="Helical" evidence="1">
    <location>
        <begin position="124"/>
        <end position="142"/>
    </location>
</feature>
<feature type="transmembrane region" description="Helical" evidence="1">
    <location>
        <begin position="38"/>
        <end position="56"/>
    </location>
</feature>
<dbReference type="RefSeq" id="WP_322610107.1">
    <property type="nucleotide sequence ID" value="NZ_JARVCO010000012.1"/>
</dbReference>
<sequence>MAFHGDKKEGTWLLADAENRLKDWLVPKVPKGIETYHLTLTTLLWCAMIILFSFMARYSIHFLWVVSLAIFGQYITDLLDGEVGRRRNTGLIKWGYYMDHFLDYLFLCSILIGYGLMVEDHNKYLLFYILALFGAFMVNSFLSFAATGAFKISYLGIGPTEVRLIFIAANTLIIIFAEKFEIARVLPVVLAGATFALFVTVYQTQKMLWKIDMDNREKEEPDTAEGER</sequence>
<feature type="transmembrane region" description="Helical" evidence="1">
    <location>
        <begin position="182"/>
        <end position="202"/>
    </location>
</feature>
<feature type="transmembrane region" description="Helical" evidence="1">
    <location>
        <begin position="62"/>
        <end position="80"/>
    </location>
</feature>
<accession>A0ABU5N1P6</accession>
<keyword evidence="1" id="KW-0472">Membrane</keyword>
<reference evidence="2 3" key="1">
    <citation type="journal article" date="2024" name="Appl. Environ. Microbiol.">
        <title>Pontiella agarivorans sp. nov., a novel marine anaerobic bacterium capable of degrading macroalgal polysaccharides and fixing nitrogen.</title>
        <authorList>
            <person name="Liu N."/>
            <person name="Kivenson V."/>
            <person name="Peng X."/>
            <person name="Cui Z."/>
            <person name="Lankiewicz T.S."/>
            <person name="Gosselin K.M."/>
            <person name="English C.J."/>
            <person name="Blair E.M."/>
            <person name="O'Malley M.A."/>
            <person name="Valentine D.L."/>
        </authorList>
    </citation>
    <scope>NUCLEOTIDE SEQUENCE [LARGE SCALE GENOMIC DNA]</scope>
    <source>
        <strain evidence="2 3">NLcol2</strain>
    </source>
</reference>